<evidence type="ECO:0000313" key="7">
    <source>
        <dbReference type="EMBL" id="EFC38086.1"/>
    </source>
</evidence>
<dbReference type="InterPro" id="IPR038577">
    <property type="entry name" value="GT10-like_C_sf"/>
</dbReference>
<dbReference type="GO" id="GO:0046920">
    <property type="term" value="F:alpha-(1-&gt;3)-fucosyltransferase activity"/>
    <property type="evidence" value="ECO:0007669"/>
    <property type="project" value="TreeGrafter"/>
</dbReference>
<dbReference type="OrthoDB" id="427096at2759"/>
<dbReference type="SUPFAM" id="SSF53756">
    <property type="entry name" value="UDP-Glycosyltransferase/glycogen phosphorylase"/>
    <property type="match status" value="1"/>
</dbReference>
<dbReference type="EMBL" id="GG738911">
    <property type="protein sequence ID" value="EFC38086.1"/>
    <property type="molecule type" value="Genomic_DNA"/>
</dbReference>
<dbReference type="GeneID" id="8857981"/>
<gene>
    <name evidence="7" type="ORF">NAEGRDRAFT_74181</name>
</gene>
<dbReference type="AlphaFoldDB" id="D2VYN3"/>
<keyword evidence="5" id="KW-0333">Golgi apparatus</keyword>
<accession>D2VYN3</accession>
<sequence>MHYLEFKFFNNSTHRKEQIRIYEQITNLLTNPDQTKEGSYGWYRKQLDKKNQLGNTLFKDPIMTKLGFQETHTTSAELFPYFRTINTTEECRNQHSCRFYADKTAGEFLKEGVELDAVLQHCQYKDPYFLNSESDEAKIVNEFQFNVVNSNMNLRREKLVGDEEALLHHSHQLDNLFGEKIWRGMRRLSIIMCSEARVHELVGGITQHADSYWSKQRFARSTADISICFLSTCSVWINYHYQDMSLSKSKEFGTKPFKKNKGICAFISNCDQAGCTDLKQRFELLNTLSKYIPVRQYGRCGKNAQEGPGGKTFEIENNCRFYYAAENSIAKDYVTEKFFEGLRALEHGSKVLMLYRGAPNLRQDWGIPKSLYLDHNDFESVDALGQYLKKLNDDDNAFEERFSKITMQERKKVDKALAAFNPRLGSNIPCRICSVIGEMKLARYLLFKIGLKTSRAKVNLNEWNEFKSKFNLSEERVKILDDIYHTAYGIFQSANNKENRFNLGWDFGRKDEVQHTEGEGVGSGDRKFSGLVVKRNNKRKLL</sequence>
<dbReference type="InParanoid" id="D2VYN3"/>
<comment type="pathway">
    <text evidence="1">Protein modification; protein glycosylation.</text>
</comment>
<protein>
    <recommendedName>
        <fullName evidence="5">Fucosyltransferase</fullName>
        <ecNumber evidence="5">2.4.1.-</ecNumber>
    </recommendedName>
</protein>
<keyword evidence="8" id="KW-1185">Reference proteome</keyword>
<keyword evidence="3 5" id="KW-0328">Glycosyltransferase</keyword>
<evidence type="ECO:0000256" key="2">
    <source>
        <dbReference type="ARBA" id="ARBA00008919"/>
    </source>
</evidence>
<evidence type="ECO:0000256" key="4">
    <source>
        <dbReference type="ARBA" id="ARBA00022679"/>
    </source>
</evidence>
<dbReference type="EC" id="2.4.1.-" evidence="5"/>
<evidence type="ECO:0000259" key="6">
    <source>
        <dbReference type="Pfam" id="PF00852"/>
    </source>
</evidence>
<comment type="subcellular location">
    <subcellularLocation>
        <location evidence="5">Golgi apparatus</location>
        <location evidence="5">Golgi stack membrane</location>
        <topology evidence="5">Single-pass type II membrane protein</topology>
    </subcellularLocation>
</comment>
<dbReference type="RefSeq" id="XP_002670830.1">
    <property type="nucleotide sequence ID" value="XM_002670784.1"/>
</dbReference>
<dbReference type="PANTHER" id="PTHR11929:SF194">
    <property type="entry name" value="ALPHA-(1,3)-FUCOSYLTRANSFERASE 10"/>
    <property type="match status" value="1"/>
</dbReference>
<dbReference type="Pfam" id="PF00852">
    <property type="entry name" value="Glyco_transf_10"/>
    <property type="match status" value="1"/>
</dbReference>
<dbReference type="InterPro" id="IPR001503">
    <property type="entry name" value="Glyco_trans_10"/>
</dbReference>
<organism evidence="8">
    <name type="scientific">Naegleria gruberi</name>
    <name type="common">Amoeba</name>
    <dbReference type="NCBI Taxonomy" id="5762"/>
    <lineage>
        <taxon>Eukaryota</taxon>
        <taxon>Discoba</taxon>
        <taxon>Heterolobosea</taxon>
        <taxon>Tetramitia</taxon>
        <taxon>Eutetramitia</taxon>
        <taxon>Vahlkampfiidae</taxon>
        <taxon>Naegleria</taxon>
    </lineage>
</organism>
<proteinExistence type="inferred from homology"/>
<evidence type="ECO:0000313" key="8">
    <source>
        <dbReference type="Proteomes" id="UP000006671"/>
    </source>
</evidence>
<dbReference type="eggNOG" id="KOG2619">
    <property type="taxonomic scope" value="Eukaryota"/>
</dbReference>
<dbReference type="Proteomes" id="UP000006671">
    <property type="component" value="Unassembled WGS sequence"/>
</dbReference>
<dbReference type="GO" id="GO:0032580">
    <property type="term" value="C:Golgi cisterna membrane"/>
    <property type="evidence" value="ECO:0007669"/>
    <property type="project" value="UniProtKB-SubCell"/>
</dbReference>
<reference evidence="7 8" key="1">
    <citation type="journal article" date="2010" name="Cell">
        <title>The genome of Naegleria gruberi illuminates early eukaryotic versatility.</title>
        <authorList>
            <person name="Fritz-Laylin L.K."/>
            <person name="Prochnik S.E."/>
            <person name="Ginger M.L."/>
            <person name="Dacks J.B."/>
            <person name="Carpenter M.L."/>
            <person name="Field M.C."/>
            <person name="Kuo A."/>
            <person name="Paredez A."/>
            <person name="Chapman J."/>
            <person name="Pham J."/>
            <person name="Shu S."/>
            <person name="Neupane R."/>
            <person name="Cipriano M."/>
            <person name="Mancuso J."/>
            <person name="Tu H."/>
            <person name="Salamov A."/>
            <person name="Lindquist E."/>
            <person name="Shapiro H."/>
            <person name="Lucas S."/>
            <person name="Grigoriev I.V."/>
            <person name="Cande W.Z."/>
            <person name="Fulton C."/>
            <person name="Rokhsar D.S."/>
            <person name="Dawson S.C."/>
        </authorList>
    </citation>
    <scope>NUCLEOTIDE SEQUENCE [LARGE SCALE GENOMIC DNA]</scope>
    <source>
        <strain evidence="7 8">NEG-M</strain>
    </source>
</reference>
<keyword evidence="5" id="KW-0812">Transmembrane</keyword>
<comment type="similarity">
    <text evidence="2 5">Belongs to the glycosyltransferase 10 family.</text>
</comment>
<dbReference type="KEGG" id="ngr:NAEGRDRAFT_74181"/>
<dbReference type="VEuPathDB" id="AmoebaDB:NAEGRDRAFT_74181"/>
<evidence type="ECO:0000256" key="1">
    <source>
        <dbReference type="ARBA" id="ARBA00004922"/>
    </source>
</evidence>
<dbReference type="UniPathway" id="UPA00378"/>
<name>D2VYN3_NAEGR</name>
<evidence type="ECO:0000256" key="3">
    <source>
        <dbReference type="ARBA" id="ARBA00022676"/>
    </source>
</evidence>
<evidence type="ECO:0000256" key="5">
    <source>
        <dbReference type="RuleBase" id="RU003832"/>
    </source>
</evidence>
<dbReference type="PANTHER" id="PTHR11929">
    <property type="entry name" value="ALPHA- 1,3 -FUCOSYLTRANSFERASE"/>
    <property type="match status" value="1"/>
</dbReference>
<dbReference type="Gene3D" id="3.40.50.11660">
    <property type="entry name" value="Glycosyl transferase family 10, C-terminal domain"/>
    <property type="match status" value="1"/>
</dbReference>
<dbReference type="InterPro" id="IPR055270">
    <property type="entry name" value="Glyco_tran_10_C"/>
</dbReference>
<feature type="domain" description="Fucosyltransferase C-terminal" evidence="6">
    <location>
        <begin position="258"/>
        <end position="438"/>
    </location>
</feature>
<keyword evidence="4 5" id="KW-0808">Transferase</keyword>
<keyword evidence="5" id="KW-0472">Membrane</keyword>